<sequence>MNPEFPDPVDRAYEKCDCHLAATEMGIIKLVAILINPIYTQEDVDGWELSLKLAGGEIVPLDKMHRYTAEIEMPFVGSLDIRYRSYGDSTNLPTLIPTLPPGFWIQYKG</sequence>
<keyword evidence="2" id="KW-1185">Reference proteome</keyword>
<comment type="caution">
    <text evidence="1">The sequence shown here is derived from an EMBL/GenBank/DDBJ whole genome shotgun (WGS) entry which is preliminary data.</text>
</comment>
<dbReference type="EMBL" id="VSWD01000010">
    <property type="protein sequence ID" value="KAK3091813.1"/>
    <property type="molecule type" value="Genomic_DNA"/>
</dbReference>
<dbReference type="Proteomes" id="UP001186944">
    <property type="component" value="Unassembled WGS sequence"/>
</dbReference>
<gene>
    <name evidence="1" type="ORF">FSP39_022806</name>
</gene>
<evidence type="ECO:0000313" key="2">
    <source>
        <dbReference type="Proteomes" id="UP001186944"/>
    </source>
</evidence>
<proteinExistence type="predicted"/>
<reference evidence="1" key="1">
    <citation type="submission" date="2019-08" db="EMBL/GenBank/DDBJ databases">
        <title>The improved chromosome-level genome for the pearl oyster Pinctada fucata martensii using PacBio sequencing and Hi-C.</title>
        <authorList>
            <person name="Zheng Z."/>
        </authorList>
    </citation>
    <scope>NUCLEOTIDE SEQUENCE</scope>
    <source>
        <strain evidence="1">ZZ-2019</strain>
        <tissue evidence="1">Adductor muscle</tissue>
    </source>
</reference>
<evidence type="ECO:0000313" key="1">
    <source>
        <dbReference type="EMBL" id="KAK3091813.1"/>
    </source>
</evidence>
<protein>
    <submittedName>
        <fullName evidence="1">Uncharacterized protein</fullName>
    </submittedName>
</protein>
<dbReference type="AlphaFoldDB" id="A0AA89BY25"/>
<name>A0AA89BY25_PINIB</name>
<organism evidence="1 2">
    <name type="scientific">Pinctada imbricata</name>
    <name type="common">Atlantic pearl-oyster</name>
    <name type="synonym">Pinctada martensii</name>
    <dbReference type="NCBI Taxonomy" id="66713"/>
    <lineage>
        <taxon>Eukaryota</taxon>
        <taxon>Metazoa</taxon>
        <taxon>Spiralia</taxon>
        <taxon>Lophotrochozoa</taxon>
        <taxon>Mollusca</taxon>
        <taxon>Bivalvia</taxon>
        <taxon>Autobranchia</taxon>
        <taxon>Pteriomorphia</taxon>
        <taxon>Pterioida</taxon>
        <taxon>Pterioidea</taxon>
        <taxon>Pteriidae</taxon>
        <taxon>Pinctada</taxon>
    </lineage>
</organism>
<accession>A0AA89BY25</accession>